<dbReference type="RefSeq" id="WP_378613297.1">
    <property type="nucleotide sequence ID" value="NZ_JBHSAX010000014.1"/>
</dbReference>
<protein>
    <submittedName>
        <fullName evidence="2">DinB family protein</fullName>
    </submittedName>
</protein>
<evidence type="ECO:0000313" key="3">
    <source>
        <dbReference type="Proteomes" id="UP001595696"/>
    </source>
</evidence>
<feature type="domain" description="DinB-like" evidence="1">
    <location>
        <begin position="36"/>
        <end position="159"/>
    </location>
</feature>
<evidence type="ECO:0000313" key="2">
    <source>
        <dbReference type="EMBL" id="MFC3963548.1"/>
    </source>
</evidence>
<dbReference type="Pfam" id="PF12867">
    <property type="entry name" value="DinB_2"/>
    <property type="match status" value="1"/>
</dbReference>
<keyword evidence="3" id="KW-1185">Reference proteome</keyword>
<dbReference type="InterPro" id="IPR024775">
    <property type="entry name" value="DinB-like"/>
</dbReference>
<evidence type="ECO:0000259" key="1">
    <source>
        <dbReference type="Pfam" id="PF12867"/>
    </source>
</evidence>
<proteinExistence type="predicted"/>
<dbReference type="Proteomes" id="UP001595696">
    <property type="component" value="Unassembled WGS sequence"/>
</dbReference>
<organism evidence="2 3">
    <name type="scientific">Nocardia jiangsuensis</name>
    <dbReference type="NCBI Taxonomy" id="1691563"/>
    <lineage>
        <taxon>Bacteria</taxon>
        <taxon>Bacillati</taxon>
        <taxon>Actinomycetota</taxon>
        <taxon>Actinomycetes</taxon>
        <taxon>Mycobacteriales</taxon>
        <taxon>Nocardiaceae</taxon>
        <taxon>Nocardia</taxon>
    </lineage>
</organism>
<reference evidence="3" key="1">
    <citation type="journal article" date="2019" name="Int. J. Syst. Evol. Microbiol.">
        <title>The Global Catalogue of Microorganisms (GCM) 10K type strain sequencing project: providing services to taxonomists for standard genome sequencing and annotation.</title>
        <authorList>
            <consortium name="The Broad Institute Genomics Platform"/>
            <consortium name="The Broad Institute Genome Sequencing Center for Infectious Disease"/>
            <person name="Wu L."/>
            <person name="Ma J."/>
        </authorList>
    </citation>
    <scope>NUCLEOTIDE SEQUENCE [LARGE SCALE GENOMIC DNA]</scope>
    <source>
        <strain evidence="3">CGMCC 4.7330</strain>
    </source>
</reference>
<accession>A0ABV8DU87</accession>
<dbReference type="SUPFAM" id="SSF109854">
    <property type="entry name" value="DinB/YfiT-like putative metalloenzymes"/>
    <property type="match status" value="1"/>
</dbReference>
<dbReference type="EMBL" id="JBHSAX010000014">
    <property type="protein sequence ID" value="MFC3963548.1"/>
    <property type="molecule type" value="Genomic_DNA"/>
</dbReference>
<comment type="caution">
    <text evidence="2">The sequence shown here is derived from an EMBL/GenBank/DDBJ whole genome shotgun (WGS) entry which is preliminary data.</text>
</comment>
<name>A0ABV8DU87_9NOCA</name>
<gene>
    <name evidence="2" type="ORF">ACFO0B_16275</name>
</gene>
<sequence>MERCAECGFEYDDAHLPTISATIRALAAEHAEIQTTADPAALRRRREPATWSALEYGCHLRDVLLVQRERLLAARRTDTPVAEPMGRDERAEHDGYADQAPIDIARQLTDAAALLTHAYDRLGPADRERRLVYTYPERAERSLGWLALHTAHELRHHLLDVERQGFGRSKRLAKRWHGASTSA</sequence>
<dbReference type="Gene3D" id="1.20.120.450">
    <property type="entry name" value="dinb family like domain"/>
    <property type="match status" value="1"/>
</dbReference>
<dbReference type="InterPro" id="IPR034660">
    <property type="entry name" value="DinB/YfiT-like"/>
</dbReference>